<dbReference type="InterPro" id="IPR007259">
    <property type="entry name" value="GCP"/>
</dbReference>
<keyword evidence="5 6" id="KW-0206">Cytoskeleton</keyword>
<comment type="caution">
    <text evidence="9">The sequence shown here is derived from an EMBL/GenBank/DDBJ whole genome shotgun (WGS) entry which is preliminary data.</text>
</comment>
<keyword evidence="4 6" id="KW-0493">Microtubule</keyword>
<evidence type="ECO:0000256" key="2">
    <source>
        <dbReference type="ARBA" id="ARBA00010337"/>
    </source>
</evidence>
<dbReference type="Gene3D" id="1.20.120.1900">
    <property type="entry name" value="Gamma-tubulin complex, C-terminal domain"/>
    <property type="match status" value="1"/>
</dbReference>
<keyword evidence="3 6" id="KW-0963">Cytoplasm</keyword>
<dbReference type="GO" id="GO:0000922">
    <property type="term" value="C:spindle pole"/>
    <property type="evidence" value="ECO:0007669"/>
    <property type="project" value="InterPro"/>
</dbReference>
<evidence type="ECO:0000256" key="4">
    <source>
        <dbReference type="ARBA" id="ARBA00022701"/>
    </source>
</evidence>
<evidence type="ECO:0000256" key="3">
    <source>
        <dbReference type="ARBA" id="ARBA00022490"/>
    </source>
</evidence>
<feature type="domain" description="Gamma tubulin complex component C-terminal" evidence="7">
    <location>
        <begin position="290"/>
        <end position="696"/>
    </location>
</feature>
<evidence type="ECO:0000256" key="6">
    <source>
        <dbReference type="RuleBase" id="RU363050"/>
    </source>
</evidence>
<dbReference type="Pfam" id="PF17681">
    <property type="entry name" value="GCP_N_terminal"/>
    <property type="match status" value="1"/>
</dbReference>
<comment type="subcellular location">
    <subcellularLocation>
        <location evidence="1 6">Cytoplasm</location>
        <location evidence="1 6">Cytoskeleton</location>
        <location evidence="1 6">Microtubule organizing center</location>
    </subcellularLocation>
</comment>
<dbReference type="InterPro" id="IPR041470">
    <property type="entry name" value="GCP_N"/>
</dbReference>
<evidence type="ECO:0000313" key="9">
    <source>
        <dbReference type="EMBL" id="KAG5173901.1"/>
    </source>
</evidence>
<dbReference type="GO" id="GO:0051321">
    <property type="term" value="P:meiotic cell cycle"/>
    <property type="evidence" value="ECO:0007669"/>
    <property type="project" value="TreeGrafter"/>
</dbReference>
<dbReference type="InterPro" id="IPR042241">
    <property type="entry name" value="GCP_C_sf"/>
</dbReference>
<accession>A0A8H8CQD0</accession>
<dbReference type="GO" id="GO:0005874">
    <property type="term" value="C:microtubule"/>
    <property type="evidence" value="ECO:0007669"/>
    <property type="project" value="UniProtKB-KW"/>
</dbReference>
<dbReference type="OrthoDB" id="1608002at2759"/>
<dbReference type="GO" id="GO:0000930">
    <property type="term" value="C:gamma-tubulin complex"/>
    <property type="evidence" value="ECO:0007669"/>
    <property type="project" value="TreeGrafter"/>
</dbReference>
<dbReference type="Pfam" id="PF04130">
    <property type="entry name" value="GCP_C_terminal"/>
    <property type="match status" value="1"/>
</dbReference>
<reference evidence="9" key="1">
    <citation type="submission" date="2021-02" db="EMBL/GenBank/DDBJ databases">
        <title>Psilocybe cubensis genome.</title>
        <authorList>
            <person name="Mckernan K.J."/>
            <person name="Crawford S."/>
            <person name="Trippe A."/>
            <person name="Kane L.T."/>
            <person name="Mclaughlin S."/>
        </authorList>
    </citation>
    <scope>NUCLEOTIDE SEQUENCE [LARGE SCALE GENOMIC DNA]</scope>
    <source>
        <strain evidence="9">MGC-MH-2018</strain>
    </source>
</reference>
<sequence length="718" mass="79888">MIAEVLLVLAGHSSSLFPTGYTLNPAIAPLLHPGEQQTLEALGLIAYRYRKIKSACVNLSRSPSRYICALCATLSHILKEDYESLVIETETKVLRRDSALVANGAFVPLSALRSIFSEWDAPLAALVTLVNDVETEKDWKPGPLIDLLVARSKTGVHRIASILERISVAVQRVWRTQLTAFLVHGSLSPVDPLAGKDLTLVTGSIPSCVSPQSYDSIAYVGRAIATVKAVKWQKQPPRNLAVEHTALLEGVLPEDQHAFDLVISQIRTDVGEWLWVNVLTKKDVDDAVDSLANYFLIRNGEFSLSLIREFERLIMSRLTSRSGSASMIREQDLNLAILRASLGTTAQHDPYLTRLRFILPAGPLRPLLPSLTNDPAPPTQPVAQASGSLFDNHLLGTTLLLSYNISWPLDLFLDRADLTVYSTLFSFLSALRKTHTRVHTCWSSLSNAQRARRRWTGLSEGGTAEDHQSRVQMLRCGWGVVRDMSWFLDTLLGYVMMDVIDVEFRKLKELLDKRRQEAQNVKTADAHISQQSASSRLDFNTLRIIHTSYLTRLLDGCLLTNTNITAIMRQILDVCERFVALVERWGGDVLPALLFEGSLRGDSDDEVGALVKERWSVVSEIDETLRGLLESFYETLTWSMSQQQFSTAADASKSGIIGASMVNQTTHNLSRKISDGDTDHSRRHVERLLLRLDFNGELSKLRKSRGREANILAEGGLA</sequence>
<dbReference type="PANTHER" id="PTHR19302">
    <property type="entry name" value="GAMMA TUBULIN COMPLEX PROTEIN"/>
    <property type="match status" value="1"/>
</dbReference>
<evidence type="ECO:0000256" key="5">
    <source>
        <dbReference type="ARBA" id="ARBA00023212"/>
    </source>
</evidence>
<organism evidence="9">
    <name type="scientific">Psilocybe cubensis</name>
    <name type="common">Psychedelic mushroom</name>
    <name type="synonym">Stropharia cubensis</name>
    <dbReference type="NCBI Taxonomy" id="181762"/>
    <lineage>
        <taxon>Eukaryota</taxon>
        <taxon>Fungi</taxon>
        <taxon>Dikarya</taxon>
        <taxon>Basidiomycota</taxon>
        <taxon>Agaricomycotina</taxon>
        <taxon>Agaricomycetes</taxon>
        <taxon>Agaricomycetidae</taxon>
        <taxon>Agaricales</taxon>
        <taxon>Agaricineae</taxon>
        <taxon>Strophariaceae</taxon>
        <taxon>Psilocybe</taxon>
    </lineage>
</organism>
<gene>
    <name evidence="9" type="ORF">JR316_000559</name>
</gene>
<feature type="domain" description="Gamma tubulin complex component protein N-terminal" evidence="8">
    <location>
        <begin position="2"/>
        <end position="229"/>
    </location>
</feature>
<dbReference type="GO" id="GO:0031122">
    <property type="term" value="P:cytoplasmic microtubule organization"/>
    <property type="evidence" value="ECO:0007669"/>
    <property type="project" value="TreeGrafter"/>
</dbReference>
<dbReference type="GO" id="GO:0044732">
    <property type="term" value="C:mitotic spindle pole body"/>
    <property type="evidence" value="ECO:0007669"/>
    <property type="project" value="TreeGrafter"/>
</dbReference>
<dbReference type="GO" id="GO:0000278">
    <property type="term" value="P:mitotic cell cycle"/>
    <property type="evidence" value="ECO:0007669"/>
    <property type="project" value="TreeGrafter"/>
</dbReference>
<dbReference type="GO" id="GO:0051225">
    <property type="term" value="P:spindle assembly"/>
    <property type="evidence" value="ECO:0007669"/>
    <property type="project" value="TreeGrafter"/>
</dbReference>
<comment type="similarity">
    <text evidence="2 6">Belongs to the TUBGCP family.</text>
</comment>
<dbReference type="PANTHER" id="PTHR19302:SF27">
    <property type="entry name" value="GAMMA-TUBULIN COMPLEX COMPONENT 4"/>
    <property type="match status" value="1"/>
</dbReference>
<proteinExistence type="inferred from homology"/>
<evidence type="ECO:0000259" key="7">
    <source>
        <dbReference type="Pfam" id="PF04130"/>
    </source>
</evidence>
<dbReference type="InterPro" id="IPR040457">
    <property type="entry name" value="GCP_C"/>
</dbReference>
<dbReference type="EMBL" id="JAFIQS010000001">
    <property type="protein sequence ID" value="KAG5173901.1"/>
    <property type="molecule type" value="Genomic_DNA"/>
</dbReference>
<dbReference type="GO" id="GO:0007020">
    <property type="term" value="P:microtubule nucleation"/>
    <property type="evidence" value="ECO:0007669"/>
    <property type="project" value="InterPro"/>
</dbReference>
<protein>
    <recommendedName>
        <fullName evidence="6">Spindle pole body component</fullName>
    </recommendedName>
</protein>
<dbReference type="GO" id="GO:0043015">
    <property type="term" value="F:gamma-tubulin binding"/>
    <property type="evidence" value="ECO:0007669"/>
    <property type="project" value="InterPro"/>
</dbReference>
<name>A0A8H8CQD0_PSICU</name>
<dbReference type="AlphaFoldDB" id="A0A8H8CQD0"/>
<evidence type="ECO:0000259" key="8">
    <source>
        <dbReference type="Pfam" id="PF17681"/>
    </source>
</evidence>
<dbReference type="GO" id="GO:0051011">
    <property type="term" value="F:microtubule minus-end binding"/>
    <property type="evidence" value="ECO:0007669"/>
    <property type="project" value="TreeGrafter"/>
</dbReference>
<evidence type="ECO:0000256" key="1">
    <source>
        <dbReference type="ARBA" id="ARBA00004267"/>
    </source>
</evidence>